<dbReference type="KEGG" id="xdi:EZH22_30150"/>
<dbReference type="Proteomes" id="UP000596427">
    <property type="component" value="Plasmid unnamed2"/>
</dbReference>
<evidence type="ECO:0000313" key="1">
    <source>
        <dbReference type="EMBL" id="QRG10148.1"/>
    </source>
</evidence>
<gene>
    <name evidence="1" type="ORF">EZH22_30150</name>
</gene>
<geneLocation type="plasmid" evidence="1 2">
    <name>unnamed2</name>
</geneLocation>
<dbReference type="EMBL" id="CP063364">
    <property type="protein sequence ID" value="QRG10148.1"/>
    <property type="molecule type" value="Genomic_DNA"/>
</dbReference>
<protein>
    <submittedName>
        <fullName evidence="1">Uncharacterized protein</fullName>
    </submittedName>
</protein>
<reference evidence="1 2" key="1">
    <citation type="submission" date="2020-10" db="EMBL/GenBank/DDBJ databases">
        <title>Degradation of 1,4-Dioxane by Xanthobacter sp. YN2, via a Novel Group-2 Soluble Di-Iron Monooxygenase.</title>
        <authorList>
            <person name="Ma F."/>
            <person name="Wang Y."/>
            <person name="Yang J."/>
            <person name="Guo H."/>
            <person name="Su D."/>
            <person name="Yu L."/>
        </authorList>
    </citation>
    <scope>NUCLEOTIDE SEQUENCE [LARGE SCALE GENOMIC DNA]</scope>
    <source>
        <strain evidence="1 2">YN2</strain>
        <plasmid evidence="1 2">unnamed2</plasmid>
    </source>
</reference>
<sequence length="83" mass="9181">MLQFEFHAYAGDEFGSTASRAEVTVVPLRSDSAARSRAGRMAKRVNGPVDLARAGAAEWNDRYITTAKPCDIRQAGYRFERVS</sequence>
<evidence type="ECO:0000313" key="2">
    <source>
        <dbReference type="Proteomes" id="UP000596427"/>
    </source>
</evidence>
<dbReference type="AlphaFoldDB" id="A0A974SMT2"/>
<keyword evidence="2" id="KW-1185">Reference proteome</keyword>
<accession>A0A974SMT2</accession>
<dbReference type="RefSeq" id="WP_203197023.1">
    <property type="nucleotide sequence ID" value="NZ_CP063364.1"/>
</dbReference>
<proteinExistence type="predicted"/>
<keyword evidence="1" id="KW-0614">Plasmid</keyword>
<organism evidence="1 2">
    <name type="scientific">Xanthobacter dioxanivorans</name>
    <dbReference type="NCBI Taxonomy" id="2528964"/>
    <lineage>
        <taxon>Bacteria</taxon>
        <taxon>Pseudomonadati</taxon>
        <taxon>Pseudomonadota</taxon>
        <taxon>Alphaproteobacteria</taxon>
        <taxon>Hyphomicrobiales</taxon>
        <taxon>Xanthobacteraceae</taxon>
        <taxon>Xanthobacter</taxon>
    </lineage>
</organism>
<name>A0A974SMT2_9HYPH</name>